<dbReference type="PROSITE" id="PS50837">
    <property type="entry name" value="NACHT"/>
    <property type="match status" value="1"/>
</dbReference>
<protein>
    <recommendedName>
        <fullName evidence="3">NACHT domain-containing protein</fullName>
    </recommendedName>
</protein>
<dbReference type="InterPro" id="IPR007111">
    <property type="entry name" value="NACHT_NTPase"/>
</dbReference>
<reference evidence="4" key="1">
    <citation type="submission" date="2021-05" db="EMBL/GenBank/DDBJ databases">
        <authorList>
            <person name="Khan N."/>
        </authorList>
    </citation>
    <scope>NUCLEOTIDE SEQUENCE</scope>
</reference>
<dbReference type="Pfam" id="PF22939">
    <property type="entry name" value="WHD_GPIID"/>
    <property type="match status" value="1"/>
</dbReference>
<dbReference type="Pfam" id="PF24883">
    <property type="entry name" value="NPHP3_N"/>
    <property type="match status" value="1"/>
</dbReference>
<feature type="domain" description="NACHT" evidence="3">
    <location>
        <begin position="290"/>
        <end position="437"/>
    </location>
</feature>
<keyword evidence="1" id="KW-0677">Repeat</keyword>
<evidence type="ECO:0000256" key="2">
    <source>
        <dbReference type="SAM" id="MobiDB-lite"/>
    </source>
</evidence>
<sequence length="948" mass="107182">MPLKPAVSTLARKTIKAAYDELDRTISPGDKRDFSDTTLKNVQDAALKLEDQLAARQSLRNMRRLMPLFRGLEHYSKVVDVLCNGTPFLPWIWAPITLILRVASEYVEAFEAIMKGYARIAEPLARFEILSHAFIKDPGFQQTLAVFYADILTFHKYAYKFVRRSGWALIFCTSWGRFQRRFDNIIEDLNRHGSLIDLEANARDIAEAKAMREDIQRWREESDDRVRKQEIEQSATQYESIASWLKTNETDQLAIFDSISSDAADYHGTCAWILNNKGIISWADKKPDTPALWLKGSAGSGKSVLCTQLVNFLKGTKLVAHHFCSYLYDSSTIYDQVLKSLILQIVQKDGDLVSYVYTSYILERKSSTSTTLEQLLQKLLASMSNVPNQASYIWLIIDGLDECDPKKQMRLVRLLNQLVSKPVVPGSTTCKVLVASRGPSDALGRLRRKQVISLAEEKSSLDAAIRQYVGLRLETMRSKLRQIDIQHPEVEDIQNTIVKKADGMFFGDEMNESVNQLPQKLTEFYQRILTQILVQLDSRSVERIRCVLGWIAFAKRPLKKVELLSALTFSSGNRQASLLAPQYILDICGTLIEESRDTTMAFIHNSVKEFLQTASTQVVITKDQAVQEHGVASVACLLSGLDTFLLQDPGQDTIIRVAKGLYGFLVYATEFWTEYLLSYGHSNNTSVEGSTDPFLRLAVRLAANLEKLQPVGSDESLTGDLADKRLAKLQKYGVLWKHVERALKARSPKGLEARVLQTQVEEATRHRSRSLLLSDPISNLLTSYQDVVKLLIGQTFHTGLSASELEYFRAHLGTSAFTCHLTTCSRATIGFDTERLLIEHERSHINWLPCPAPGCQYPPRFSPRTLKIHMNKYHPSPKAPKPIRKPVPEKEKSDPPMAGPDDMVEFSPDHFYDPEPSTPGFKDSLNPYTFLPWEDGLDPDTELPWESS</sequence>
<evidence type="ECO:0000313" key="5">
    <source>
        <dbReference type="Proteomes" id="UP000693738"/>
    </source>
</evidence>
<dbReference type="PANTHER" id="PTHR10039:SF14">
    <property type="entry name" value="NACHT DOMAIN-CONTAINING PROTEIN"/>
    <property type="match status" value="1"/>
</dbReference>
<organism evidence="4 5">
    <name type="scientific">Fusarium equiseti</name>
    <name type="common">Fusarium scirpi</name>
    <dbReference type="NCBI Taxonomy" id="61235"/>
    <lineage>
        <taxon>Eukaryota</taxon>
        <taxon>Fungi</taxon>
        <taxon>Dikarya</taxon>
        <taxon>Ascomycota</taxon>
        <taxon>Pezizomycotina</taxon>
        <taxon>Sordariomycetes</taxon>
        <taxon>Hypocreomycetidae</taxon>
        <taxon>Hypocreales</taxon>
        <taxon>Nectriaceae</taxon>
        <taxon>Fusarium</taxon>
        <taxon>Fusarium incarnatum-equiseti species complex</taxon>
    </lineage>
</organism>
<name>A0A8J2N6M7_FUSEQ</name>
<dbReference type="AlphaFoldDB" id="A0A8J2N6M7"/>
<comment type="caution">
    <text evidence="4">The sequence shown here is derived from an EMBL/GenBank/DDBJ whole genome shotgun (WGS) entry which is preliminary data.</text>
</comment>
<gene>
    <name evidence="4" type="ORF">FEQUK3_LOCUS1005</name>
</gene>
<feature type="region of interest" description="Disordered" evidence="2">
    <location>
        <begin position="872"/>
        <end position="925"/>
    </location>
</feature>
<dbReference type="EMBL" id="CAJSTJ010000044">
    <property type="protein sequence ID" value="CAG7555276.1"/>
    <property type="molecule type" value="Genomic_DNA"/>
</dbReference>
<evidence type="ECO:0000259" key="3">
    <source>
        <dbReference type="PROSITE" id="PS50837"/>
    </source>
</evidence>
<proteinExistence type="predicted"/>
<dbReference type="PANTHER" id="PTHR10039">
    <property type="entry name" value="AMELOGENIN"/>
    <property type="match status" value="1"/>
</dbReference>
<dbReference type="Proteomes" id="UP000693738">
    <property type="component" value="Unassembled WGS sequence"/>
</dbReference>
<dbReference type="InterPro" id="IPR054471">
    <property type="entry name" value="GPIID_WHD"/>
</dbReference>
<dbReference type="Pfam" id="PF24809">
    <property type="entry name" value="DUF7708"/>
    <property type="match status" value="1"/>
</dbReference>
<evidence type="ECO:0000313" key="4">
    <source>
        <dbReference type="EMBL" id="CAG7555276.1"/>
    </source>
</evidence>
<dbReference type="InterPro" id="IPR056125">
    <property type="entry name" value="DUF7708"/>
</dbReference>
<evidence type="ECO:0000256" key="1">
    <source>
        <dbReference type="ARBA" id="ARBA00022737"/>
    </source>
</evidence>
<dbReference type="InterPro" id="IPR056884">
    <property type="entry name" value="NPHP3-like_N"/>
</dbReference>
<accession>A0A8J2N6M7</accession>